<dbReference type="Proteomes" id="UP000265715">
    <property type="component" value="Unassembled WGS sequence"/>
</dbReference>
<dbReference type="AlphaFoldDB" id="A0A399DXV1"/>
<reference evidence="1 2" key="1">
    <citation type="submission" date="2018-08" db="EMBL/GenBank/DDBJ databases">
        <title>Meiothermus terrae DSM 26712 genome sequencing project.</title>
        <authorList>
            <person name="Da Costa M.S."/>
            <person name="Albuquerque L."/>
            <person name="Raposo P."/>
            <person name="Froufe H.J.C."/>
            <person name="Barroso C.S."/>
            <person name="Egas C."/>
        </authorList>
    </citation>
    <scope>NUCLEOTIDE SEQUENCE [LARGE SCALE GENOMIC DNA]</scope>
    <source>
        <strain evidence="1 2">DSM 26712</strain>
    </source>
</reference>
<sequence length="125" mass="13175">MDKPLFAGEAGPEFPADWPGTYAGQAGGVGCVLELRLDREGNLGGRLCSGEERLEVSGVTGGGSAIRGWLYEPGERAAVAVFRASLEGPHLLLEMEVPDPDDHDFSGAERIWLVRLPAGGARGDN</sequence>
<dbReference type="OrthoDB" id="34414at2"/>
<dbReference type="EMBL" id="QXDL01000388">
    <property type="protein sequence ID" value="RIH74812.1"/>
    <property type="molecule type" value="Genomic_DNA"/>
</dbReference>
<evidence type="ECO:0000313" key="1">
    <source>
        <dbReference type="EMBL" id="RIH74812.1"/>
    </source>
</evidence>
<evidence type="ECO:0000313" key="2">
    <source>
        <dbReference type="Proteomes" id="UP000265715"/>
    </source>
</evidence>
<organism evidence="1 2">
    <name type="scientific">Calidithermus terrae</name>
    <dbReference type="NCBI Taxonomy" id="1408545"/>
    <lineage>
        <taxon>Bacteria</taxon>
        <taxon>Thermotogati</taxon>
        <taxon>Deinococcota</taxon>
        <taxon>Deinococci</taxon>
        <taxon>Thermales</taxon>
        <taxon>Thermaceae</taxon>
        <taxon>Calidithermus</taxon>
    </lineage>
</organism>
<comment type="caution">
    <text evidence="1">The sequence shown here is derived from an EMBL/GenBank/DDBJ whole genome shotgun (WGS) entry which is preliminary data.</text>
</comment>
<name>A0A399DXV1_9DEIN</name>
<protein>
    <submittedName>
        <fullName evidence="1">Uncharacterized protein</fullName>
    </submittedName>
</protein>
<dbReference type="PROSITE" id="PS51257">
    <property type="entry name" value="PROKAR_LIPOPROTEIN"/>
    <property type="match status" value="1"/>
</dbReference>
<keyword evidence="2" id="KW-1185">Reference proteome</keyword>
<proteinExistence type="predicted"/>
<dbReference type="RefSeq" id="WP_119316845.1">
    <property type="nucleotide sequence ID" value="NZ_QXDL01000388.1"/>
</dbReference>
<accession>A0A399DXV1</accession>
<gene>
    <name evidence="1" type="ORF">Mterra_04038</name>
</gene>